<evidence type="ECO:0000313" key="4">
    <source>
        <dbReference type="Proteomes" id="UP000033966"/>
    </source>
</evidence>
<reference evidence="3 4" key="1">
    <citation type="journal article" date="2015" name="Nature">
        <title>rRNA introns, odd ribosomes, and small enigmatic genomes across a large radiation of phyla.</title>
        <authorList>
            <person name="Brown C.T."/>
            <person name="Hug L.A."/>
            <person name="Thomas B.C."/>
            <person name="Sharon I."/>
            <person name="Castelle C.J."/>
            <person name="Singh A."/>
            <person name="Wilkins M.J."/>
            <person name="Williams K.H."/>
            <person name="Banfield J.F."/>
        </authorList>
    </citation>
    <scope>NUCLEOTIDE SEQUENCE [LARGE SCALE GENOMIC DNA]</scope>
</reference>
<protein>
    <recommendedName>
        <fullName evidence="2">DUF8128 domain-containing protein</fullName>
    </recommendedName>
</protein>
<feature type="transmembrane region" description="Helical" evidence="1">
    <location>
        <begin position="21"/>
        <end position="39"/>
    </location>
</feature>
<keyword evidence="1" id="KW-0812">Transmembrane</keyword>
<dbReference type="AlphaFoldDB" id="A0A0G1NEN6"/>
<dbReference type="Proteomes" id="UP000033966">
    <property type="component" value="Unassembled WGS sequence"/>
</dbReference>
<name>A0A0G1NEN6_9BACT</name>
<dbReference type="EMBL" id="LCKF01000010">
    <property type="protein sequence ID" value="KKT91577.1"/>
    <property type="molecule type" value="Genomic_DNA"/>
</dbReference>
<dbReference type="Pfam" id="PF26449">
    <property type="entry name" value="DUF8128"/>
    <property type="match status" value="1"/>
</dbReference>
<keyword evidence="1" id="KW-0472">Membrane</keyword>
<feature type="domain" description="DUF8128" evidence="2">
    <location>
        <begin position="80"/>
        <end position="437"/>
    </location>
</feature>
<comment type="caution">
    <text evidence="3">The sequence shown here is derived from an EMBL/GenBank/DDBJ whole genome shotgun (WGS) entry which is preliminary data.</text>
</comment>
<organism evidence="3 4">
    <name type="scientific">Candidatus Jorgensenbacteria bacterium GW2011_GWA2_45_13</name>
    <dbReference type="NCBI Taxonomy" id="1618662"/>
    <lineage>
        <taxon>Bacteria</taxon>
        <taxon>Candidatus Joergenseniibacteriota</taxon>
    </lineage>
</organism>
<gene>
    <name evidence="3" type="ORF">UW92_C0010G0006</name>
</gene>
<accession>A0A0G1NEN6</accession>
<proteinExistence type="predicted"/>
<feature type="transmembrane region" description="Helical" evidence="1">
    <location>
        <begin position="51"/>
        <end position="70"/>
    </location>
</feature>
<evidence type="ECO:0000313" key="3">
    <source>
        <dbReference type="EMBL" id="KKT91577.1"/>
    </source>
</evidence>
<sequence length="468" mass="54832">MIKNVIDEIGSIIIEFFKKEEAWIMLIFLSVGSLVFISIPEISFGNIWNRVLYFLSLTWSVWLFLVLFPFMRDVWLHWRQEQFEHSLQFVLLELRLPREIQKSPQAMEQVLSAMHSLRNFPSNFREKYIAGEVTVPFTLEMLSFSGEVHFYIRCQKKQRNLVEAAIFSYYQDVEVSEVEDYVEKLPKNVEEMYREDKNMWGTEMVLSKEAAYPIKTYPNFESEAEDRQFDPMSSFIEVLGKLNRGEIVGIQFIIAPAGNDWGKKWEGLVESLQEPKTTEVELEEGGTRKVPIARSPGEYDILEAVEKNLSKPAFDTIIRFIYIAPNETYYDSFARRGLVGAFNQYATLNLNSLRQNFRVSTRTQIWYWPHLFPKVRNEFKKERLLHKYRERKIPPETWVGRFITSKFFNLNFASERFAINVEGMATLFHMPTASVLTAPHINRSESKKGGPPAGLTIFGEEEEINKFY</sequence>
<keyword evidence="1" id="KW-1133">Transmembrane helix</keyword>
<evidence type="ECO:0000259" key="2">
    <source>
        <dbReference type="Pfam" id="PF26449"/>
    </source>
</evidence>
<evidence type="ECO:0000256" key="1">
    <source>
        <dbReference type="SAM" id="Phobius"/>
    </source>
</evidence>
<dbReference type="InterPro" id="IPR058441">
    <property type="entry name" value="DUF8128"/>
</dbReference>